<organism evidence="1 2">
    <name type="scientific">Penicillium oxalicum (strain 114-2 / CGMCC 5302)</name>
    <name type="common">Penicillium decumbens</name>
    <dbReference type="NCBI Taxonomy" id="933388"/>
    <lineage>
        <taxon>Eukaryota</taxon>
        <taxon>Fungi</taxon>
        <taxon>Dikarya</taxon>
        <taxon>Ascomycota</taxon>
        <taxon>Pezizomycotina</taxon>
        <taxon>Eurotiomycetes</taxon>
        <taxon>Eurotiomycetidae</taxon>
        <taxon>Eurotiales</taxon>
        <taxon>Aspergillaceae</taxon>
        <taxon>Penicillium</taxon>
    </lineage>
</organism>
<protein>
    <submittedName>
        <fullName evidence="1">Uncharacterized protein</fullName>
    </submittedName>
</protein>
<keyword evidence="2" id="KW-1185">Reference proteome</keyword>
<dbReference type="HOGENOM" id="CLU_1277999_0_0_1"/>
<name>S8AZP5_PENO1</name>
<proteinExistence type="predicted"/>
<evidence type="ECO:0000313" key="1">
    <source>
        <dbReference type="EMBL" id="EPS31918.1"/>
    </source>
</evidence>
<gene>
    <name evidence="1" type="ORF">PDE_06877</name>
</gene>
<sequence>MSAQQYSSNAPQHGCESLEAQLGEKIDKKVKIRHGRIRVRLHSERSFLGADPPPQQCQKGRPWTLGGLNAVTIIRKEVDIALVVVILEQKERLERHVLPSYLDPNRGVFPHQEHTAFELVRGKLGHGFSFSLFFSDMLLMSSAENRRMVIKQRGIASLFRSRSFSQSILSLVKNGRHRALVQCTVQTSECTRLHEVWFPLGGPCGAVGKAESAVPS</sequence>
<accession>S8AZP5</accession>
<dbReference type="EMBL" id="KB644414">
    <property type="protein sequence ID" value="EPS31918.1"/>
    <property type="molecule type" value="Genomic_DNA"/>
</dbReference>
<dbReference type="AlphaFoldDB" id="S8AZP5"/>
<evidence type="ECO:0000313" key="2">
    <source>
        <dbReference type="Proteomes" id="UP000019376"/>
    </source>
</evidence>
<dbReference type="Proteomes" id="UP000019376">
    <property type="component" value="Unassembled WGS sequence"/>
</dbReference>
<reference evidence="1 2" key="1">
    <citation type="journal article" date="2013" name="PLoS ONE">
        <title>Genomic and secretomic analyses reveal unique features of the lignocellulolytic enzyme system of Penicillium decumbens.</title>
        <authorList>
            <person name="Liu G."/>
            <person name="Zhang L."/>
            <person name="Wei X."/>
            <person name="Zou G."/>
            <person name="Qin Y."/>
            <person name="Ma L."/>
            <person name="Li J."/>
            <person name="Zheng H."/>
            <person name="Wang S."/>
            <person name="Wang C."/>
            <person name="Xun L."/>
            <person name="Zhao G.-P."/>
            <person name="Zhou Z."/>
            <person name="Qu Y."/>
        </authorList>
    </citation>
    <scope>NUCLEOTIDE SEQUENCE [LARGE SCALE GENOMIC DNA]</scope>
    <source>
        <strain evidence="2">114-2 / CGMCC 5302</strain>
    </source>
</reference>